<evidence type="ECO:0000256" key="1">
    <source>
        <dbReference type="ARBA" id="ARBA00004141"/>
    </source>
</evidence>
<dbReference type="AlphaFoldDB" id="A0AAV9NZC4"/>
<feature type="transmembrane region" description="Helical" evidence="7">
    <location>
        <begin position="495"/>
        <end position="513"/>
    </location>
</feature>
<dbReference type="InterPro" id="IPR002528">
    <property type="entry name" value="MATE_fam"/>
</dbReference>
<gene>
    <name evidence="8" type="ORF">LTR77_009276</name>
</gene>
<keyword evidence="4 7" id="KW-1133">Transmembrane helix</keyword>
<dbReference type="InterPro" id="IPR045069">
    <property type="entry name" value="MATE_euk"/>
</dbReference>
<keyword evidence="9" id="KW-1185">Reference proteome</keyword>
<evidence type="ECO:0000256" key="7">
    <source>
        <dbReference type="SAM" id="Phobius"/>
    </source>
</evidence>
<feature type="transmembrane region" description="Helical" evidence="7">
    <location>
        <begin position="415"/>
        <end position="434"/>
    </location>
</feature>
<comment type="similarity">
    <text evidence="2">Belongs to the multi antimicrobial extrusion (MATE) (TC 2.A.66.1) family.</text>
</comment>
<sequence length="633" mass="67628">MNSENEDPSRGHNTSGQVPPQHTQQSISTTAQESIARDLEDSDVAEEAEDATPSSPSTNVTITQHSLGGKNRQPSIVPSGPHPFLGLASSGSELVEPSKEERHTALEEERALLEDNHLISPQHSQRRASHTSHHSTTKQHNSTDGPSPSDPLESTPLLSTLTPSPTDPEALAQKWESALTSASLTTTFSRETRTLFSYAFPLILTFLLQNSLTLTSIFTVGHISPTALGAVSLGTMTANITGYAVFHGLSTSLDTLCAQAYGSGKKTLVGLSLQRMVVFLWVVTVPIGVVWVCAEGILMRIVPEKEIAVLAGRYLRVLVLGAPGYAAFESGKRYVQAQGRFAATLYVLLIAAPLNVFLHWLFVWKLSWGFIGCPIAIVITETLLPLLLAAYVLLHPTSLECWPTPTRAIFHNWGPMIRLALPGLVMVMAEFLAFEILTLAAANFSATHLAANTVLQSLSVFTYNFPFPLAIAGSTRVANLIGAGLPDAAKVTARVMFVGGALIGVANMLALSLGRHWVPTLFTGDQEVIDLAAKILPINAAFQLFDSLAAQCNGVMRGLGKQSVGGIASLVAFYVVALPISFGTGFGLGWELYGLWAGPAIGLCVQAGSEGLFIWRTSWRKASEEAAARNAAG</sequence>
<dbReference type="GO" id="GO:0016020">
    <property type="term" value="C:membrane"/>
    <property type="evidence" value="ECO:0007669"/>
    <property type="project" value="UniProtKB-SubCell"/>
</dbReference>
<evidence type="ECO:0000256" key="3">
    <source>
        <dbReference type="ARBA" id="ARBA00022692"/>
    </source>
</evidence>
<feature type="compositionally biased region" description="Low complexity" evidence="6">
    <location>
        <begin position="138"/>
        <end position="169"/>
    </location>
</feature>
<comment type="subcellular location">
    <subcellularLocation>
        <location evidence="1">Membrane</location>
        <topology evidence="1">Multi-pass membrane protein</topology>
    </subcellularLocation>
</comment>
<protein>
    <recommendedName>
        <fullName evidence="10">Multidrug and toxin extrusion protein</fullName>
    </recommendedName>
</protein>
<feature type="transmembrane region" description="Helical" evidence="7">
    <location>
        <begin position="341"/>
        <end position="362"/>
    </location>
</feature>
<dbReference type="Pfam" id="PF01554">
    <property type="entry name" value="MatE"/>
    <property type="match status" value="2"/>
</dbReference>
<dbReference type="CDD" id="cd13132">
    <property type="entry name" value="MATE_eukaryotic"/>
    <property type="match status" value="1"/>
</dbReference>
<keyword evidence="3 7" id="KW-0812">Transmembrane</keyword>
<dbReference type="EMBL" id="JAVRRT010000017">
    <property type="protein sequence ID" value="KAK5165178.1"/>
    <property type="molecule type" value="Genomic_DNA"/>
</dbReference>
<evidence type="ECO:0000313" key="9">
    <source>
        <dbReference type="Proteomes" id="UP001337655"/>
    </source>
</evidence>
<feature type="compositionally biased region" description="Basic and acidic residues" evidence="6">
    <location>
        <begin position="96"/>
        <end position="105"/>
    </location>
</feature>
<reference evidence="8 9" key="1">
    <citation type="submission" date="2023-08" db="EMBL/GenBank/DDBJ databases">
        <title>Black Yeasts Isolated from many extreme environments.</title>
        <authorList>
            <person name="Coleine C."/>
            <person name="Stajich J.E."/>
            <person name="Selbmann L."/>
        </authorList>
    </citation>
    <scope>NUCLEOTIDE SEQUENCE [LARGE SCALE GENOMIC DNA]</scope>
    <source>
        <strain evidence="8 9">CCFEE 5935</strain>
    </source>
</reference>
<dbReference type="GeneID" id="89930608"/>
<comment type="caution">
    <text evidence="8">The sequence shown here is derived from an EMBL/GenBank/DDBJ whole genome shotgun (WGS) entry which is preliminary data.</text>
</comment>
<dbReference type="NCBIfam" id="TIGR00797">
    <property type="entry name" value="matE"/>
    <property type="match status" value="1"/>
</dbReference>
<feature type="transmembrane region" description="Helical" evidence="7">
    <location>
        <begin position="278"/>
        <end position="298"/>
    </location>
</feature>
<dbReference type="GO" id="GO:0015297">
    <property type="term" value="F:antiporter activity"/>
    <property type="evidence" value="ECO:0007669"/>
    <property type="project" value="InterPro"/>
</dbReference>
<dbReference type="GO" id="GO:1990961">
    <property type="term" value="P:xenobiotic detoxification by transmembrane export across the plasma membrane"/>
    <property type="evidence" value="ECO:0007669"/>
    <property type="project" value="InterPro"/>
</dbReference>
<feature type="transmembrane region" description="Helical" evidence="7">
    <location>
        <begin position="368"/>
        <end position="394"/>
    </location>
</feature>
<proteinExistence type="inferred from homology"/>
<accession>A0AAV9NZC4</accession>
<feature type="compositionally biased region" description="Basic residues" evidence="6">
    <location>
        <begin position="124"/>
        <end position="137"/>
    </location>
</feature>
<feature type="compositionally biased region" description="Polar residues" evidence="6">
    <location>
        <begin position="52"/>
        <end position="76"/>
    </location>
</feature>
<evidence type="ECO:0000256" key="5">
    <source>
        <dbReference type="ARBA" id="ARBA00023136"/>
    </source>
</evidence>
<feature type="compositionally biased region" description="Polar residues" evidence="6">
    <location>
        <begin position="11"/>
        <end position="33"/>
    </location>
</feature>
<feature type="region of interest" description="Disordered" evidence="6">
    <location>
        <begin position="121"/>
        <end position="170"/>
    </location>
</feature>
<evidence type="ECO:0000313" key="8">
    <source>
        <dbReference type="EMBL" id="KAK5165178.1"/>
    </source>
</evidence>
<organism evidence="8 9">
    <name type="scientific">Saxophila tyrrhenica</name>
    <dbReference type="NCBI Taxonomy" id="1690608"/>
    <lineage>
        <taxon>Eukaryota</taxon>
        <taxon>Fungi</taxon>
        <taxon>Dikarya</taxon>
        <taxon>Ascomycota</taxon>
        <taxon>Pezizomycotina</taxon>
        <taxon>Dothideomycetes</taxon>
        <taxon>Dothideomycetidae</taxon>
        <taxon>Mycosphaerellales</taxon>
        <taxon>Extremaceae</taxon>
        <taxon>Saxophila</taxon>
    </lineage>
</organism>
<evidence type="ECO:0000256" key="2">
    <source>
        <dbReference type="ARBA" id="ARBA00010199"/>
    </source>
</evidence>
<keyword evidence="5 7" id="KW-0472">Membrane</keyword>
<feature type="transmembrane region" description="Helical" evidence="7">
    <location>
        <begin position="596"/>
        <end position="615"/>
    </location>
</feature>
<evidence type="ECO:0000256" key="4">
    <source>
        <dbReference type="ARBA" id="ARBA00022989"/>
    </source>
</evidence>
<dbReference type="GO" id="GO:0042910">
    <property type="term" value="F:xenobiotic transmembrane transporter activity"/>
    <property type="evidence" value="ECO:0007669"/>
    <property type="project" value="InterPro"/>
</dbReference>
<feature type="transmembrane region" description="Helical" evidence="7">
    <location>
        <begin position="227"/>
        <end position="246"/>
    </location>
</feature>
<feature type="transmembrane region" description="Helical" evidence="7">
    <location>
        <begin position="566"/>
        <end position="590"/>
    </location>
</feature>
<feature type="transmembrane region" description="Helical" evidence="7">
    <location>
        <begin position="195"/>
        <end position="220"/>
    </location>
</feature>
<dbReference type="PANTHER" id="PTHR11206">
    <property type="entry name" value="MULTIDRUG RESISTANCE PROTEIN"/>
    <property type="match status" value="1"/>
</dbReference>
<evidence type="ECO:0000256" key="6">
    <source>
        <dbReference type="SAM" id="MobiDB-lite"/>
    </source>
</evidence>
<dbReference type="RefSeq" id="XP_064655321.1">
    <property type="nucleotide sequence ID" value="XM_064806504.1"/>
</dbReference>
<feature type="compositionally biased region" description="Acidic residues" evidence="6">
    <location>
        <begin position="40"/>
        <end position="50"/>
    </location>
</feature>
<dbReference type="Proteomes" id="UP001337655">
    <property type="component" value="Unassembled WGS sequence"/>
</dbReference>
<evidence type="ECO:0008006" key="10">
    <source>
        <dbReference type="Google" id="ProtNLM"/>
    </source>
</evidence>
<feature type="region of interest" description="Disordered" evidence="6">
    <location>
        <begin position="1"/>
        <end position="105"/>
    </location>
</feature>
<name>A0AAV9NZC4_9PEZI</name>